<feature type="transmembrane region" description="Helical" evidence="2">
    <location>
        <begin position="63"/>
        <end position="82"/>
    </location>
</feature>
<dbReference type="Pfam" id="PF08308">
    <property type="entry name" value="PEGA"/>
    <property type="match status" value="1"/>
</dbReference>
<keyword evidence="2" id="KW-0812">Transmembrane</keyword>
<name>A0A345UH07_9BACT</name>
<dbReference type="Proteomes" id="UP000254808">
    <property type="component" value="Chromosome"/>
</dbReference>
<dbReference type="AlphaFoldDB" id="A0A345UH07"/>
<dbReference type="PANTHER" id="PTHR36194">
    <property type="entry name" value="S-LAYER-LIKE PROTEIN"/>
    <property type="match status" value="1"/>
</dbReference>
<protein>
    <recommendedName>
        <fullName evidence="3">PEGA domain-containing protein</fullName>
    </recommendedName>
</protein>
<accession>A0A345UH07</accession>
<dbReference type="EMBL" id="CP027806">
    <property type="protein sequence ID" value="AXI99758.1"/>
    <property type="molecule type" value="Genomic_DNA"/>
</dbReference>
<keyword evidence="5" id="KW-1185">Reference proteome</keyword>
<dbReference type="RefSeq" id="WP_124245492.1">
    <property type="nucleotide sequence ID" value="NZ_CP027806.1"/>
</dbReference>
<keyword evidence="2" id="KW-0472">Membrane</keyword>
<dbReference type="OrthoDB" id="5483179at2"/>
<evidence type="ECO:0000259" key="3">
    <source>
        <dbReference type="Pfam" id="PF08308"/>
    </source>
</evidence>
<gene>
    <name evidence="4" type="ORF">CYPRO_0473</name>
</gene>
<organism evidence="4 5">
    <name type="scientific">Cyclonatronum proteinivorum</name>
    <dbReference type="NCBI Taxonomy" id="1457365"/>
    <lineage>
        <taxon>Bacteria</taxon>
        <taxon>Pseudomonadati</taxon>
        <taxon>Balneolota</taxon>
        <taxon>Balneolia</taxon>
        <taxon>Balneolales</taxon>
        <taxon>Cyclonatronaceae</taxon>
        <taxon>Cyclonatronum</taxon>
    </lineage>
</organism>
<evidence type="ECO:0000256" key="2">
    <source>
        <dbReference type="SAM" id="Phobius"/>
    </source>
</evidence>
<dbReference type="InterPro" id="IPR013229">
    <property type="entry name" value="PEGA"/>
</dbReference>
<proteinExistence type="predicted"/>
<evidence type="ECO:0000313" key="4">
    <source>
        <dbReference type="EMBL" id="AXI99758.1"/>
    </source>
</evidence>
<feature type="transmembrane region" description="Helical" evidence="2">
    <location>
        <begin position="578"/>
        <end position="599"/>
    </location>
</feature>
<sequence length="627" mass="69495">MIAIPMHAILRNPSAQVLNQDRVSYKSNTPNADQTAGQGLKPCTTSPTDAARNHHHRATAASVYRTALLLIVCLTALPLILAQDTQAQVLRQMQVERIASNRVAVFQEYTQYAAVVVESSIPGLRIDSNLEIIADLSEPANGIYRVIIHPRSQALYFRAPGYMESRISTGPLQARQVLDLTVEPQDRSITDTGDLLIRSEPSGASFTVEGLPGRYTTPHSFTDIIAQTYNIRVELSDHETKEISVRVDPLRPSVRDVVLTPTFGFLTIGTPSAQLFLNTEQVDQEYRVSYTFNEPLKLDTGSYTFRLSREHYQDFTGRFRIDPGATVFVSPTLDPDFATLRVRANVPNFQLQAPDNNAPATNTRNEINLERGVRTVVVSAQGYADLSLRVTARPGVRIDTTIVLESLAAVQDRQRREQMPRGILNITADMPDAEIFINGERRGQGEVSLSMIPDTYQVEARHPRLGRQQTRVSVPSAGVVDETLLLRPSRGQAVFLSALVPGTGHLYTNRNRGYFYLAGAAAAAGFTVWARLDYNAANDRYDTALLNYQQANTLEDAALYRAEVLDAFGAQNTAYDNMMLGLAVFGGVYAVQMLDILILRPRYGYRDRRQTVQAGFGPQGANLTLRF</sequence>
<keyword evidence="2" id="KW-1133">Transmembrane helix</keyword>
<dbReference type="KEGG" id="cprv:CYPRO_0473"/>
<feature type="compositionally biased region" description="Polar residues" evidence="1">
    <location>
        <begin position="25"/>
        <end position="48"/>
    </location>
</feature>
<feature type="transmembrane region" description="Helical" evidence="2">
    <location>
        <begin position="514"/>
        <end position="532"/>
    </location>
</feature>
<evidence type="ECO:0000313" key="5">
    <source>
        <dbReference type="Proteomes" id="UP000254808"/>
    </source>
</evidence>
<dbReference type="PANTHER" id="PTHR36194:SF1">
    <property type="entry name" value="S-LAYER-LIKE PROTEIN"/>
    <property type="match status" value="1"/>
</dbReference>
<evidence type="ECO:0000256" key="1">
    <source>
        <dbReference type="SAM" id="MobiDB-lite"/>
    </source>
</evidence>
<feature type="domain" description="PEGA" evidence="3">
    <location>
        <begin position="193"/>
        <end position="252"/>
    </location>
</feature>
<feature type="region of interest" description="Disordered" evidence="1">
    <location>
        <begin position="25"/>
        <end position="52"/>
    </location>
</feature>
<reference evidence="4 5" key="1">
    <citation type="submission" date="2018-03" db="EMBL/GenBank/DDBJ databases">
        <title>Phenotypic and genomic properties of Cyclonatronum proteinivorum gen. nov., sp. nov., a haloalkaliphilic bacteroidete from soda lakes possessing Na+-translocating rhodopsin.</title>
        <authorList>
            <person name="Toshchakov S.V."/>
            <person name="Korzhenkov A."/>
            <person name="Samarov N.I."/>
            <person name="Kublanov I.V."/>
            <person name="Muntyan M.S."/>
            <person name="Sorokin D.Y."/>
        </authorList>
    </citation>
    <scope>NUCLEOTIDE SEQUENCE [LARGE SCALE GENOMIC DNA]</scope>
    <source>
        <strain evidence="4 5">Omega</strain>
    </source>
</reference>